<evidence type="ECO:0000313" key="3">
    <source>
        <dbReference type="Proteomes" id="UP000011715"/>
    </source>
</evidence>
<dbReference type="EMBL" id="ADBL01000821">
    <property type="status" value="NOT_ANNOTATED_CDS"/>
    <property type="molecule type" value="Genomic_DNA"/>
</dbReference>
<reference evidence="1" key="2">
    <citation type="submission" date="2010-05" db="EMBL/GenBank/DDBJ databases">
        <title>The Genome Sequence of Magnaporthe poae strain ATCC 64411.</title>
        <authorList>
            <consortium name="The Broad Institute Genome Sequencing Platform"/>
            <consortium name="Broad Institute Genome Sequencing Center for Infectious Disease"/>
            <person name="Ma L.-J."/>
            <person name="Dead R."/>
            <person name="Young S."/>
            <person name="Zeng Q."/>
            <person name="Koehrsen M."/>
            <person name="Alvarado L."/>
            <person name="Berlin A."/>
            <person name="Chapman S.B."/>
            <person name="Chen Z."/>
            <person name="Freedman E."/>
            <person name="Gellesch M."/>
            <person name="Goldberg J."/>
            <person name="Griggs A."/>
            <person name="Gujja S."/>
            <person name="Heilman E.R."/>
            <person name="Heiman D."/>
            <person name="Hepburn T."/>
            <person name="Howarth C."/>
            <person name="Jen D."/>
            <person name="Larson L."/>
            <person name="Mehta T."/>
            <person name="Neiman D."/>
            <person name="Pearson M."/>
            <person name="Roberts A."/>
            <person name="Saif S."/>
            <person name="Shea T."/>
            <person name="Shenoy N."/>
            <person name="Sisk P."/>
            <person name="Stolte C."/>
            <person name="Sykes S."/>
            <person name="Walk T."/>
            <person name="White J."/>
            <person name="Yandava C."/>
            <person name="Haas B."/>
            <person name="Nusbaum C."/>
            <person name="Birren B."/>
        </authorList>
    </citation>
    <scope>NUCLEOTIDE SEQUENCE</scope>
    <source>
        <strain evidence="1">ATCC 64411</strain>
    </source>
</reference>
<keyword evidence="3" id="KW-1185">Reference proteome</keyword>
<reference evidence="3" key="1">
    <citation type="submission" date="2010-05" db="EMBL/GenBank/DDBJ databases">
        <title>The genome sequence of Magnaporthe poae strain ATCC 64411.</title>
        <authorList>
            <person name="Ma L.-J."/>
            <person name="Dead R."/>
            <person name="Young S."/>
            <person name="Zeng Q."/>
            <person name="Koehrsen M."/>
            <person name="Alvarado L."/>
            <person name="Berlin A."/>
            <person name="Chapman S.B."/>
            <person name="Chen Z."/>
            <person name="Freedman E."/>
            <person name="Gellesch M."/>
            <person name="Goldberg J."/>
            <person name="Griggs A."/>
            <person name="Gujja S."/>
            <person name="Heilman E.R."/>
            <person name="Heiman D."/>
            <person name="Hepburn T."/>
            <person name="Howarth C."/>
            <person name="Jen D."/>
            <person name="Larson L."/>
            <person name="Mehta T."/>
            <person name="Neiman D."/>
            <person name="Pearson M."/>
            <person name="Roberts A."/>
            <person name="Saif S."/>
            <person name="Shea T."/>
            <person name="Shenoy N."/>
            <person name="Sisk P."/>
            <person name="Stolte C."/>
            <person name="Sykes S."/>
            <person name="Walk T."/>
            <person name="White J."/>
            <person name="Yandava C."/>
            <person name="Haas B."/>
            <person name="Nusbaum C."/>
            <person name="Birren B."/>
        </authorList>
    </citation>
    <scope>NUCLEOTIDE SEQUENCE [LARGE SCALE GENOMIC DNA]</scope>
    <source>
        <strain evidence="3">ATCC 64411 / 73-15</strain>
    </source>
</reference>
<dbReference type="OrthoDB" id="10397283at2759"/>
<reference evidence="1" key="3">
    <citation type="submission" date="2011-03" db="EMBL/GenBank/DDBJ databases">
        <title>Annotation of Magnaporthe poae ATCC 64411.</title>
        <authorList>
            <person name="Ma L.-J."/>
            <person name="Dead R."/>
            <person name="Young S.K."/>
            <person name="Zeng Q."/>
            <person name="Gargeya S."/>
            <person name="Fitzgerald M."/>
            <person name="Haas B."/>
            <person name="Abouelleil A."/>
            <person name="Alvarado L."/>
            <person name="Arachchi H.M."/>
            <person name="Berlin A."/>
            <person name="Brown A."/>
            <person name="Chapman S.B."/>
            <person name="Chen Z."/>
            <person name="Dunbar C."/>
            <person name="Freedman E."/>
            <person name="Gearin G."/>
            <person name="Gellesch M."/>
            <person name="Goldberg J."/>
            <person name="Griggs A."/>
            <person name="Gujja S."/>
            <person name="Heiman D."/>
            <person name="Howarth C."/>
            <person name="Larson L."/>
            <person name="Lui A."/>
            <person name="MacDonald P.J.P."/>
            <person name="Mehta T."/>
            <person name="Montmayeur A."/>
            <person name="Murphy C."/>
            <person name="Neiman D."/>
            <person name="Pearson M."/>
            <person name="Priest M."/>
            <person name="Roberts A."/>
            <person name="Saif S."/>
            <person name="Shea T."/>
            <person name="Shenoy N."/>
            <person name="Sisk P."/>
            <person name="Stolte C."/>
            <person name="Sykes S."/>
            <person name="Yandava C."/>
            <person name="Wortman J."/>
            <person name="Nusbaum C."/>
            <person name="Birren B."/>
        </authorList>
    </citation>
    <scope>NUCLEOTIDE SEQUENCE</scope>
    <source>
        <strain evidence="1">ATCC 64411</strain>
    </source>
</reference>
<proteinExistence type="predicted"/>
<organism evidence="2 3">
    <name type="scientific">Magnaporthiopsis poae (strain ATCC 64411 / 73-15)</name>
    <name type="common">Kentucky bluegrass fungus</name>
    <name type="synonym">Magnaporthe poae</name>
    <dbReference type="NCBI Taxonomy" id="644358"/>
    <lineage>
        <taxon>Eukaryota</taxon>
        <taxon>Fungi</taxon>
        <taxon>Dikarya</taxon>
        <taxon>Ascomycota</taxon>
        <taxon>Pezizomycotina</taxon>
        <taxon>Sordariomycetes</taxon>
        <taxon>Sordariomycetidae</taxon>
        <taxon>Magnaporthales</taxon>
        <taxon>Magnaporthaceae</taxon>
        <taxon>Magnaporthiopsis</taxon>
    </lineage>
</organism>
<reference evidence="2" key="5">
    <citation type="submission" date="2015-06" db="UniProtKB">
        <authorList>
            <consortium name="EnsemblFungi"/>
        </authorList>
    </citation>
    <scope>IDENTIFICATION</scope>
    <source>
        <strain evidence="2">ATCC 64411</strain>
    </source>
</reference>
<name>A0A0C4DTZ9_MAGP6</name>
<sequence length="176" mass="20093">MPVPKKQRQANQRAWQIVDYLDPNDAFDDAAKFEIRISADPSGLDDPNVKAFHRTIFDCLTSYVWDLETRKKPISTHLRDELVIIRRIAMAIFNFETDHHVPQMAWCSLLAIGILEWLAPTVTATLFDGDDDPDCGVLEGYTVSVTPGHVHIPYAPQILVRTFIQRLRNFYGRVVA</sequence>
<reference evidence="2" key="4">
    <citation type="journal article" date="2015" name="G3 (Bethesda)">
        <title>Genome sequences of three phytopathogenic species of the Magnaporthaceae family of fungi.</title>
        <authorList>
            <person name="Okagaki L.H."/>
            <person name="Nunes C.C."/>
            <person name="Sailsbery J."/>
            <person name="Clay B."/>
            <person name="Brown D."/>
            <person name="John T."/>
            <person name="Oh Y."/>
            <person name="Young N."/>
            <person name="Fitzgerald M."/>
            <person name="Haas B.J."/>
            <person name="Zeng Q."/>
            <person name="Young S."/>
            <person name="Adiconis X."/>
            <person name="Fan L."/>
            <person name="Levin J.Z."/>
            <person name="Mitchell T.K."/>
            <person name="Okubara P.A."/>
            <person name="Farman M.L."/>
            <person name="Kohn L.M."/>
            <person name="Birren B."/>
            <person name="Ma L.-J."/>
            <person name="Dean R.A."/>
        </authorList>
    </citation>
    <scope>NUCLEOTIDE SEQUENCE</scope>
    <source>
        <strain evidence="2">ATCC 64411 / 73-15</strain>
    </source>
</reference>
<dbReference type="Proteomes" id="UP000011715">
    <property type="component" value="Unassembled WGS sequence"/>
</dbReference>
<protein>
    <submittedName>
        <fullName evidence="1 2">Uncharacterized protein</fullName>
    </submittedName>
</protein>
<gene>
    <name evidence="1" type="ORF">MAPG_03430</name>
</gene>
<dbReference type="VEuPathDB" id="FungiDB:MAPG_03430"/>
<evidence type="ECO:0000313" key="1">
    <source>
        <dbReference type="EMBL" id="KLU84386.1"/>
    </source>
</evidence>
<dbReference type="EMBL" id="GL876967">
    <property type="protein sequence ID" value="KLU84386.1"/>
    <property type="molecule type" value="Genomic_DNA"/>
</dbReference>
<accession>A0A0C4DTZ9</accession>
<evidence type="ECO:0000313" key="2">
    <source>
        <dbReference type="EnsemblFungi" id="MAPG_03430T0"/>
    </source>
</evidence>
<dbReference type="eggNOG" id="ENOG502REKB">
    <property type="taxonomic scope" value="Eukaryota"/>
</dbReference>
<dbReference type="AlphaFoldDB" id="A0A0C4DTZ9"/>
<dbReference type="EnsemblFungi" id="MAPG_03430T0">
    <property type="protein sequence ID" value="MAPG_03430T0"/>
    <property type="gene ID" value="MAPG_03430"/>
</dbReference>